<organism evidence="1 2">
    <name type="scientific">Nonlabens ulvanivorans</name>
    <name type="common">Persicivirga ulvanivorans</name>
    <dbReference type="NCBI Taxonomy" id="906888"/>
    <lineage>
        <taxon>Bacteria</taxon>
        <taxon>Pseudomonadati</taxon>
        <taxon>Bacteroidota</taxon>
        <taxon>Flavobacteriia</taxon>
        <taxon>Flavobacteriales</taxon>
        <taxon>Flavobacteriaceae</taxon>
        <taxon>Nonlabens</taxon>
    </lineage>
</organism>
<name>A0A084JUI0_NONUL</name>
<dbReference type="PANTHER" id="PTHR36966:SF1">
    <property type="entry name" value="REP-ASSOCIATED TYROSINE TRANSPOSASE"/>
    <property type="match status" value="1"/>
</dbReference>
<dbReference type="SUPFAM" id="SSF143422">
    <property type="entry name" value="Transposase IS200-like"/>
    <property type="match status" value="1"/>
</dbReference>
<evidence type="ECO:0000313" key="1">
    <source>
        <dbReference type="EMBL" id="KEZ92614.1"/>
    </source>
</evidence>
<protein>
    <recommendedName>
        <fullName evidence="3">Transposase IS200-like domain-containing protein</fullName>
    </recommendedName>
</protein>
<dbReference type="InterPro" id="IPR036515">
    <property type="entry name" value="Transposase_17_sf"/>
</dbReference>
<gene>
    <name evidence="1" type="ORF">IL45_10735</name>
</gene>
<proteinExistence type="predicted"/>
<dbReference type="GO" id="GO:0043565">
    <property type="term" value="F:sequence-specific DNA binding"/>
    <property type="evidence" value="ECO:0007669"/>
    <property type="project" value="TreeGrafter"/>
</dbReference>
<dbReference type="GO" id="GO:0004803">
    <property type="term" value="F:transposase activity"/>
    <property type="evidence" value="ECO:0007669"/>
    <property type="project" value="InterPro"/>
</dbReference>
<dbReference type="InterPro" id="IPR052715">
    <property type="entry name" value="RAYT_transposase"/>
</dbReference>
<dbReference type="AlphaFoldDB" id="A0A084JUI0"/>
<dbReference type="Gene3D" id="3.30.70.1290">
    <property type="entry name" value="Transposase IS200-like"/>
    <property type="match status" value="1"/>
</dbReference>
<dbReference type="PANTHER" id="PTHR36966">
    <property type="entry name" value="REP-ASSOCIATED TYROSINE TRANSPOSASE"/>
    <property type="match status" value="1"/>
</dbReference>
<dbReference type="Proteomes" id="UP000028531">
    <property type="component" value="Unassembled WGS sequence"/>
</dbReference>
<reference evidence="1 2" key="1">
    <citation type="submission" date="2014-07" db="EMBL/GenBank/DDBJ databases">
        <title>Draft genome sequence of Nonlabens ulvanivorans, an ulvan degrading bacterium.</title>
        <authorList>
            <person name="Kopel M."/>
            <person name="Helbert W."/>
            <person name="Henrissat B."/>
            <person name="Doniger T."/>
            <person name="Banin E."/>
        </authorList>
    </citation>
    <scope>NUCLEOTIDE SEQUENCE [LARGE SCALE GENOMIC DNA]</scope>
    <source>
        <strain evidence="1 2">PLR</strain>
    </source>
</reference>
<dbReference type="EMBL" id="JPJI01000032">
    <property type="protein sequence ID" value="KEZ92614.1"/>
    <property type="molecule type" value="Genomic_DNA"/>
</dbReference>
<evidence type="ECO:0000313" key="2">
    <source>
        <dbReference type="Proteomes" id="UP000028531"/>
    </source>
</evidence>
<dbReference type="GO" id="GO:0006313">
    <property type="term" value="P:DNA transposition"/>
    <property type="evidence" value="ECO:0007669"/>
    <property type="project" value="InterPro"/>
</dbReference>
<sequence>MHLFGKVIDEKMILNKFGEIAAKEWQQTINLRDNVSLGAFMIMPDHIHFVIHIEEQRIQKEYTAEELERRAGAVAGKHMNKPGSLGAVVRGYKGAVTRQVLSIISENQNNESTLKNSELMDIHNQLRTEKTIWVRNYNEAIIRTQRHYDNVTRYINDNPKKWDENLKQKLDLD</sequence>
<comment type="caution">
    <text evidence="1">The sequence shown here is derived from an EMBL/GenBank/DDBJ whole genome shotgun (WGS) entry which is preliminary data.</text>
</comment>
<evidence type="ECO:0008006" key="3">
    <source>
        <dbReference type="Google" id="ProtNLM"/>
    </source>
</evidence>
<accession>A0A084JUI0</accession>